<dbReference type="AlphaFoldDB" id="A0A2P2Q4V4"/>
<protein>
    <submittedName>
        <fullName evidence="2">Uncharacterized protein</fullName>
    </submittedName>
</protein>
<organism evidence="2">
    <name type="scientific">Rhizophora mucronata</name>
    <name type="common">Asiatic mangrove</name>
    <dbReference type="NCBI Taxonomy" id="61149"/>
    <lineage>
        <taxon>Eukaryota</taxon>
        <taxon>Viridiplantae</taxon>
        <taxon>Streptophyta</taxon>
        <taxon>Embryophyta</taxon>
        <taxon>Tracheophyta</taxon>
        <taxon>Spermatophyta</taxon>
        <taxon>Magnoliopsida</taxon>
        <taxon>eudicotyledons</taxon>
        <taxon>Gunneridae</taxon>
        <taxon>Pentapetalae</taxon>
        <taxon>rosids</taxon>
        <taxon>fabids</taxon>
        <taxon>Malpighiales</taxon>
        <taxon>Rhizophoraceae</taxon>
        <taxon>Rhizophora</taxon>
    </lineage>
</organism>
<name>A0A2P2Q4V4_RHIMU</name>
<evidence type="ECO:0000313" key="2">
    <source>
        <dbReference type="EMBL" id="MBX62008.1"/>
    </source>
</evidence>
<evidence type="ECO:0000256" key="1">
    <source>
        <dbReference type="SAM" id="MobiDB-lite"/>
    </source>
</evidence>
<feature type="compositionally biased region" description="Basic and acidic residues" evidence="1">
    <location>
        <begin position="7"/>
        <end position="17"/>
    </location>
</feature>
<proteinExistence type="predicted"/>
<feature type="region of interest" description="Disordered" evidence="1">
    <location>
        <begin position="1"/>
        <end position="33"/>
    </location>
</feature>
<reference evidence="2" key="1">
    <citation type="submission" date="2018-02" db="EMBL/GenBank/DDBJ databases">
        <title>Rhizophora mucronata_Transcriptome.</title>
        <authorList>
            <person name="Meera S.P."/>
            <person name="Sreeshan A."/>
            <person name="Augustine A."/>
        </authorList>
    </citation>
    <scope>NUCLEOTIDE SEQUENCE</scope>
    <source>
        <tissue evidence="2">Leaf</tissue>
    </source>
</reference>
<accession>A0A2P2Q4V4</accession>
<sequence length="33" mass="3942">MSQTLRDPPKNHKKEMACNDLQLKNTSHYNKDR</sequence>
<dbReference type="EMBL" id="GGEC01081524">
    <property type="protein sequence ID" value="MBX62008.1"/>
    <property type="molecule type" value="Transcribed_RNA"/>
</dbReference>
<feature type="compositionally biased region" description="Polar residues" evidence="1">
    <location>
        <begin position="22"/>
        <end position="33"/>
    </location>
</feature>